<keyword evidence="1" id="KW-0472">Membrane</keyword>
<evidence type="ECO:0000256" key="1">
    <source>
        <dbReference type="SAM" id="Phobius"/>
    </source>
</evidence>
<accession>A0A5C5VHU8</accession>
<dbReference type="AlphaFoldDB" id="A0A5C5VHU8"/>
<protein>
    <submittedName>
        <fullName evidence="2">Uncharacterized protein</fullName>
    </submittedName>
</protein>
<keyword evidence="1" id="KW-1133">Transmembrane helix</keyword>
<dbReference type="EMBL" id="SIHJ01000001">
    <property type="protein sequence ID" value="TWT37449.1"/>
    <property type="molecule type" value="Genomic_DNA"/>
</dbReference>
<feature type="transmembrane region" description="Helical" evidence="1">
    <location>
        <begin position="38"/>
        <end position="59"/>
    </location>
</feature>
<organism evidence="2 3">
    <name type="scientific">Posidoniimonas corsicana</name>
    <dbReference type="NCBI Taxonomy" id="1938618"/>
    <lineage>
        <taxon>Bacteria</taxon>
        <taxon>Pseudomonadati</taxon>
        <taxon>Planctomycetota</taxon>
        <taxon>Planctomycetia</taxon>
        <taxon>Pirellulales</taxon>
        <taxon>Lacipirellulaceae</taxon>
        <taxon>Posidoniimonas</taxon>
    </lineage>
</organism>
<reference evidence="2 3" key="1">
    <citation type="submission" date="2019-02" db="EMBL/GenBank/DDBJ databases">
        <title>Deep-cultivation of Planctomycetes and their phenomic and genomic characterization uncovers novel biology.</title>
        <authorList>
            <person name="Wiegand S."/>
            <person name="Jogler M."/>
            <person name="Boedeker C."/>
            <person name="Pinto D."/>
            <person name="Vollmers J."/>
            <person name="Rivas-Marin E."/>
            <person name="Kohn T."/>
            <person name="Peeters S.H."/>
            <person name="Heuer A."/>
            <person name="Rast P."/>
            <person name="Oberbeckmann S."/>
            <person name="Bunk B."/>
            <person name="Jeske O."/>
            <person name="Meyerdierks A."/>
            <person name="Storesund J.E."/>
            <person name="Kallscheuer N."/>
            <person name="Luecker S."/>
            <person name="Lage O.M."/>
            <person name="Pohl T."/>
            <person name="Merkel B.J."/>
            <person name="Hornburger P."/>
            <person name="Mueller R.-W."/>
            <person name="Bruemmer F."/>
            <person name="Labrenz M."/>
            <person name="Spormann A.M."/>
            <person name="Op Den Camp H."/>
            <person name="Overmann J."/>
            <person name="Amann R."/>
            <person name="Jetten M.S.M."/>
            <person name="Mascher T."/>
            <person name="Medema M.H."/>
            <person name="Devos D.P."/>
            <person name="Kaster A.-K."/>
            <person name="Ovreas L."/>
            <person name="Rohde M."/>
            <person name="Galperin M.Y."/>
            <person name="Jogler C."/>
        </authorList>
    </citation>
    <scope>NUCLEOTIDE SEQUENCE [LARGE SCALE GENOMIC DNA]</scope>
    <source>
        <strain evidence="2 3">KOR34</strain>
    </source>
</reference>
<keyword evidence="1" id="KW-0812">Transmembrane</keyword>
<sequence length="65" mass="7554">MPKKKSKGKRDGERVSKVSEYAVRIREVHDTVRELVQLFFYLILSGLSLGMVLVGAWRIRLHWLG</sequence>
<dbReference type="RefSeq" id="WP_146564784.1">
    <property type="nucleotide sequence ID" value="NZ_SIHJ01000001.1"/>
</dbReference>
<gene>
    <name evidence="2" type="ORF">KOR34_24000</name>
</gene>
<keyword evidence="3" id="KW-1185">Reference proteome</keyword>
<name>A0A5C5VHU8_9BACT</name>
<comment type="caution">
    <text evidence="2">The sequence shown here is derived from an EMBL/GenBank/DDBJ whole genome shotgun (WGS) entry which is preliminary data.</text>
</comment>
<evidence type="ECO:0000313" key="3">
    <source>
        <dbReference type="Proteomes" id="UP000316714"/>
    </source>
</evidence>
<dbReference type="Proteomes" id="UP000316714">
    <property type="component" value="Unassembled WGS sequence"/>
</dbReference>
<evidence type="ECO:0000313" key="2">
    <source>
        <dbReference type="EMBL" id="TWT37449.1"/>
    </source>
</evidence>
<proteinExistence type="predicted"/>